<gene>
    <name evidence="2" type="primary">si:dkey-58f10.14</name>
</gene>
<organism evidence="1 2">
    <name type="scientific">Danio rerio</name>
    <name type="common">Zebrafish</name>
    <name type="synonym">Brachydanio rerio</name>
    <dbReference type="NCBI Taxonomy" id="7955"/>
    <lineage>
        <taxon>Eukaryota</taxon>
        <taxon>Metazoa</taxon>
        <taxon>Chordata</taxon>
        <taxon>Craniata</taxon>
        <taxon>Vertebrata</taxon>
        <taxon>Euteleostomi</taxon>
        <taxon>Actinopterygii</taxon>
        <taxon>Neopterygii</taxon>
        <taxon>Teleostei</taxon>
        <taxon>Ostariophysi</taxon>
        <taxon>Cypriniformes</taxon>
        <taxon>Danionidae</taxon>
        <taxon>Danioninae</taxon>
        <taxon>Danio</taxon>
    </lineage>
</organism>
<evidence type="ECO:0000313" key="1">
    <source>
        <dbReference type="Proteomes" id="UP000000437"/>
    </source>
</evidence>
<accession>A0AC58JLE7</accession>
<keyword evidence="1" id="KW-1185">Reference proteome</keyword>
<dbReference type="RefSeq" id="XP_073807271.1">
    <property type="nucleotide sequence ID" value="XM_073951170.1"/>
</dbReference>
<sequence>MCTGVFFFSDARIKLFSVIYRDRRIKHKMWDATCVSLDLFFCCYHESGQTMDRFIDDFHKNLRKEVSVLKASSIEYCDFILYFCLITSRAGTDIDAAITNLNHVSADKQVIMGVLFLTTDPEKTIPDTNSARNEENIYYVDFLFNEDDGLMNCQKNKDAIKKLARYMKSKNLTSYYLQNYGNSRINSYQDGEDIPLNPGELQNAGGVVNYFKKRPVACLFVVFVILLIFVVIIVVSVKYSYLNKYRNDTVKTNDAF</sequence>
<evidence type="ECO:0000313" key="2">
    <source>
        <dbReference type="RefSeq" id="XP_073807271.1"/>
    </source>
</evidence>
<reference evidence="2" key="1">
    <citation type="submission" date="2025-08" db="UniProtKB">
        <authorList>
            <consortium name="RefSeq"/>
        </authorList>
    </citation>
    <scope>IDENTIFICATION</scope>
    <source>
        <strain evidence="2">Tuebingen</strain>
        <tissue evidence="2">Fibroblasts and whole tissue</tissue>
    </source>
</reference>
<name>A0AC58JLE7_DANRE</name>
<proteinExistence type="predicted"/>
<dbReference type="Proteomes" id="UP000000437">
    <property type="component" value="Chromosome 5"/>
</dbReference>
<protein>
    <submittedName>
        <fullName evidence="2">Uncharacterized protein si:dkey-58f10.14 isoform X1</fullName>
    </submittedName>
</protein>